<evidence type="ECO:0000256" key="3">
    <source>
        <dbReference type="ARBA" id="ARBA00022845"/>
    </source>
</evidence>
<evidence type="ECO:0000256" key="4">
    <source>
        <dbReference type="SAM" id="MobiDB-lite"/>
    </source>
</evidence>
<feature type="domain" description="MIF4G" evidence="5">
    <location>
        <begin position="208"/>
        <end position="420"/>
    </location>
</feature>
<protein>
    <recommendedName>
        <fullName evidence="5">MIF4G domain-containing protein</fullName>
    </recommendedName>
</protein>
<dbReference type="Pfam" id="PF02854">
    <property type="entry name" value="MIF4G"/>
    <property type="match status" value="1"/>
</dbReference>
<dbReference type="InterPro" id="IPR003890">
    <property type="entry name" value="MIF4G-like_typ-3"/>
</dbReference>
<dbReference type="InterPro" id="IPR016024">
    <property type="entry name" value="ARM-type_fold"/>
</dbReference>
<accession>A0ABN8MLF5</accession>
<keyword evidence="7" id="KW-1185">Reference proteome</keyword>
<reference evidence="6 7" key="1">
    <citation type="submission" date="2022-05" db="EMBL/GenBank/DDBJ databases">
        <authorList>
            <consortium name="Genoscope - CEA"/>
            <person name="William W."/>
        </authorList>
    </citation>
    <scope>NUCLEOTIDE SEQUENCE [LARGE SCALE GENOMIC DNA]</scope>
</reference>
<dbReference type="InterPro" id="IPR051367">
    <property type="entry name" value="mRNA_TranslReg/HistoneTransl"/>
</dbReference>
<evidence type="ECO:0000259" key="5">
    <source>
        <dbReference type="SMART" id="SM00543"/>
    </source>
</evidence>
<evidence type="ECO:0000256" key="1">
    <source>
        <dbReference type="ARBA" id="ARBA00004496"/>
    </source>
</evidence>
<organism evidence="6 7">
    <name type="scientific">Porites evermanni</name>
    <dbReference type="NCBI Taxonomy" id="104178"/>
    <lineage>
        <taxon>Eukaryota</taxon>
        <taxon>Metazoa</taxon>
        <taxon>Cnidaria</taxon>
        <taxon>Anthozoa</taxon>
        <taxon>Hexacorallia</taxon>
        <taxon>Scleractinia</taxon>
        <taxon>Fungiina</taxon>
        <taxon>Poritidae</taxon>
        <taxon>Porites</taxon>
    </lineage>
</organism>
<evidence type="ECO:0000313" key="6">
    <source>
        <dbReference type="EMBL" id="CAH3030385.1"/>
    </source>
</evidence>
<dbReference type="EMBL" id="CALNXI010000630">
    <property type="protein sequence ID" value="CAH3030385.1"/>
    <property type="molecule type" value="Genomic_DNA"/>
</dbReference>
<comment type="subcellular location">
    <subcellularLocation>
        <location evidence="1">Cytoplasm</location>
    </subcellularLocation>
</comment>
<evidence type="ECO:0000256" key="2">
    <source>
        <dbReference type="ARBA" id="ARBA00022490"/>
    </source>
</evidence>
<dbReference type="Gene3D" id="1.25.40.180">
    <property type="match status" value="1"/>
</dbReference>
<keyword evidence="2" id="KW-0963">Cytoplasm</keyword>
<dbReference type="PANTHER" id="PTHR23254:SF15">
    <property type="entry name" value="POLYADENYLATE-BINDING PROTEIN-INTERACTING PROTEIN 1"/>
    <property type="match status" value="1"/>
</dbReference>
<feature type="compositionally biased region" description="Polar residues" evidence="4">
    <location>
        <begin position="100"/>
        <end position="113"/>
    </location>
</feature>
<gene>
    <name evidence="6" type="ORF">PEVE_00037903</name>
</gene>
<feature type="compositionally biased region" description="Polar residues" evidence="4">
    <location>
        <begin position="26"/>
        <end position="45"/>
    </location>
</feature>
<name>A0ABN8MLF5_9CNID</name>
<keyword evidence="3" id="KW-0810">Translation regulation</keyword>
<dbReference type="SUPFAM" id="SSF48371">
    <property type="entry name" value="ARM repeat"/>
    <property type="match status" value="1"/>
</dbReference>
<dbReference type="SMART" id="SM00543">
    <property type="entry name" value="MIF4G"/>
    <property type="match status" value="1"/>
</dbReference>
<evidence type="ECO:0000313" key="7">
    <source>
        <dbReference type="Proteomes" id="UP001159427"/>
    </source>
</evidence>
<feature type="compositionally biased region" description="Basic and acidic residues" evidence="4">
    <location>
        <begin position="15"/>
        <end position="25"/>
    </location>
</feature>
<feature type="compositionally biased region" description="Basic residues" evidence="4">
    <location>
        <begin position="1"/>
        <end position="11"/>
    </location>
</feature>
<feature type="region of interest" description="Disordered" evidence="4">
    <location>
        <begin position="1"/>
        <end position="137"/>
    </location>
</feature>
<feature type="compositionally biased region" description="Basic and acidic residues" evidence="4">
    <location>
        <begin position="82"/>
        <end position="95"/>
    </location>
</feature>
<sequence>MPGRGRSRRGITSKDYQKPLRRPGETQETTSTAQDGAKDSSSALSESEKGEKMLYYFPINDPPLEELAHDKPAEDTGTSQDSEEKLLKASEQKESEESDVSPQKTEIVNSTLSEGKEESIVNTSTKTGKNDGEAAEPAEVKSAVLKTATGQQADKITKLSPLAAEFKDHLRGLKQGFSKRVVPVSGGYEAVDSLFGLLLNYNCVKDVLFGLTQTPGELDSYVETLVKMLQKWLSSLDSLQEIVDLIFDYSITEPNFQYMAAKLCNLLSEKEKKIVTNNDENFRSVFLTRCKDEHIKREETLQNTATKALLLGFAMFEAELFCNYRPLGESHPLKVFHRGLIEMLNTLLQNHSEDCLKCVGKILKMTGFLLDDPQFLEIEKDRKEKVDKVFNDVNNLLKDSSLSESVRELLSKVMELRASNWGSGTSEGAVGNYPVYPSDDGYYYSDYPLGMDELSLQDDLTPVTNPGEKELKRTYFFAYFLFVFSPGDDSEYYVEEDPEFDDEIHEEFEKFLQEQEALFN</sequence>
<proteinExistence type="predicted"/>
<dbReference type="PANTHER" id="PTHR23254">
    <property type="entry name" value="EIF4G DOMAIN PROTEIN"/>
    <property type="match status" value="1"/>
</dbReference>
<dbReference type="Proteomes" id="UP001159427">
    <property type="component" value="Unassembled WGS sequence"/>
</dbReference>
<comment type="caution">
    <text evidence="6">The sequence shown here is derived from an EMBL/GenBank/DDBJ whole genome shotgun (WGS) entry which is preliminary data.</text>
</comment>